<keyword evidence="9" id="KW-1185">Reference proteome</keyword>
<dbReference type="SMART" id="SM00320">
    <property type="entry name" value="WD40"/>
    <property type="match status" value="3"/>
</dbReference>
<dbReference type="InterPro" id="IPR001680">
    <property type="entry name" value="WD40_rpt"/>
</dbReference>
<protein>
    <submittedName>
        <fullName evidence="8">WD40-repeat-containing domain protein</fullName>
    </submittedName>
</protein>
<dbReference type="Pfam" id="PF00400">
    <property type="entry name" value="WD40"/>
    <property type="match status" value="2"/>
</dbReference>
<dbReference type="SUPFAM" id="SSF50978">
    <property type="entry name" value="WD40 repeat-like"/>
    <property type="match status" value="1"/>
</dbReference>
<dbReference type="Proteomes" id="UP001163846">
    <property type="component" value="Unassembled WGS sequence"/>
</dbReference>
<accession>A0AA38PH82</accession>
<feature type="compositionally biased region" description="Polar residues" evidence="7">
    <location>
        <begin position="326"/>
        <end position="340"/>
    </location>
</feature>
<feature type="repeat" description="WD" evidence="6">
    <location>
        <begin position="156"/>
        <end position="198"/>
    </location>
</feature>
<keyword evidence="2 6" id="KW-0853">WD repeat</keyword>
<evidence type="ECO:0000256" key="7">
    <source>
        <dbReference type="SAM" id="MobiDB-lite"/>
    </source>
</evidence>
<dbReference type="InterPro" id="IPR051243">
    <property type="entry name" value="PcG_WD-repeat"/>
</dbReference>
<dbReference type="Gene3D" id="2.130.10.10">
    <property type="entry name" value="YVTN repeat-like/Quinoprotein amine dehydrogenase"/>
    <property type="match status" value="1"/>
</dbReference>
<evidence type="ECO:0000256" key="1">
    <source>
        <dbReference type="ARBA" id="ARBA00008075"/>
    </source>
</evidence>
<keyword evidence="4" id="KW-0805">Transcription regulation</keyword>
<evidence type="ECO:0000313" key="9">
    <source>
        <dbReference type="Proteomes" id="UP001163846"/>
    </source>
</evidence>
<dbReference type="AlphaFoldDB" id="A0AA38PH82"/>
<comment type="similarity">
    <text evidence="1">Belongs to the WD repeat ESC family.</text>
</comment>
<evidence type="ECO:0000256" key="5">
    <source>
        <dbReference type="ARBA" id="ARBA00023163"/>
    </source>
</evidence>
<keyword evidence="5" id="KW-0804">Transcription</keyword>
<sequence>MSKNWFDDIQSPHPFVFDKKIDLHSKICSIEPFPDNWSRDSRNLWSCMKLFDPELAQELHSHLLDRKLWTEMIGVFKDALVVADDQKINIIWPSASFRPIQISLPELPQPEADVTKRINVAWALRPNKPYEPMVIFSYCRLIYIFNVRKRILEGCLRGHGGEITSLTVHPHAAHIFCTTSRDFTSRLYDLTREPQLQANNPPWPPLEKPSYAGPAHGLDMTTSEGDGIGRCVLVLMGGRSGGHLGEVFGAAFHDTLPVIATCGMDRTIKIWYIPLFSNRLEQKLLRDDKPLFGSSSIHKARVLSVRWLTHDTLLTHSAPARMRINPPSNTKSLPSGSRQSLPDEPGSLTVWKWLSIDRFFPFGWDEGGFRPVRLATFKSDFQQSKSFRILSNYSFPPQTDQFITPMLYVCHGDPAPFVVISYPRSRSITIVNLALFKNTRTLTPSAANATQPLRYDEQVPGWSLSLNPSFGGEETLETCCMIPRSNPIIVAGGSKGSVWIFRAQPVPH</sequence>
<gene>
    <name evidence="8" type="ORF">F5878DRAFT_607322</name>
</gene>
<evidence type="ECO:0000256" key="6">
    <source>
        <dbReference type="PROSITE-ProRule" id="PRU00221"/>
    </source>
</evidence>
<organism evidence="8 9">
    <name type="scientific">Lentinula raphanica</name>
    <dbReference type="NCBI Taxonomy" id="153919"/>
    <lineage>
        <taxon>Eukaryota</taxon>
        <taxon>Fungi</taxon>
        <taxon>Dikarya</taxon>
        <taxon>Basidiomycota</taxon>
        <taxon>Agaricomycotina</taxon>
        <taxon>Agaricomycetes</taxon>
        <taxon>Agaricomycetidae</taxon>
        <taxon>Agaricales</taxon>
        <taxon>Marasmiineae</taxon>
        <taxon>Omphalotaceae</taxon>
        <taxon>Lentinula</taxon>
    </lineage>
</organism>
<evidence type="ECO:0000256" key="3">
    <source>
        <dbReference type="ARBA" id="ARBA00022737"/>
    </source>
</evidence>
<reference evidence="8" key="1">
    <citation type="submission" date="2022-08" db="EMBL/GenBank/DDBJ databases">
        <authorList>
            <consortium name="DOE Joint Genome Institute"/>
            <person name="Min B."/>
            <person name="Riley R."/>
            <person name="Sierra-Patev S."/>
            <person name="Naranjo-Ortiz M."/>
            <person name="Looney B."/>
            <person name="Konkel Z."/>
            <person name="Slot J.C."/>
            <person name="Sakamoto Y."/>
            <person name="Steenwyk J.L."/>
            <person name="Rokas A."/>
            <person name="Carro J."/>
            <person name="Camarero S."/>
            <person name="Ferreira P."/>
            <person name="Molpeceres G."/>
            <person name="Ruiz-Duenas F.J."/>
            <person name="Serrano A."/>
            <person name="Henrissat B."/>
            <person name="Drula E."/>
            <person name="Hughes K.W."/>
            <person name="Mata J.L."/>
            <person name="Ishikawa N.K."/>
            <person name="Vargas-Isla R."/>
            <person name="Ushijima S."/>
            <person name="Smith C.A."/>
            <person name="Ahrendt S."/>
            <person name="Andreopoulos W."/>
            <person name="He G."/>
            <person name="Labutti K."/>
            <person name="Lipzen A."/>
            <person name="Ng V."/>
            <person name="Sandor L."/>
            <person name="Barry K."/>
            <person name="Martinez A.T."/>
            <person name="Xiao Y."/>
            <person name="Gibbons J.G."/>
            <person name="Terashima K."/>
            <person name="Hibbett D.S."/>
            <person name="Grigoriev I.V."/>
        </authorList>
    </citation>
    <scope>NUCLEOTIDE SEQUENCE</scope>
    <source>
        <strain evidence="8">TFB9207</strain>
    </source>
</reference>
<dbReference type="EMBL" id="MU806001">
    <property type="protein sequence ID" value="KAJ3842590.1"/>
    <property type="molecule type" value="Genomic_DNA"/>
</dbReference>
<evidence type="ECO:0000256" key="2">
    <source>
        <dbReference type="ARBA" id="ARBA00022574"/>
    </source>
</evidence>
<evidence type="ECO:0000313" key="8">
    <source>
        <dbReference type="EMBL" id="KAJ3842590.1"/>
    </source>
</evidence>
<dbReference type="PROSITE" id="PS50082">
    <property type="entry name" value="WD_REPEATS_2"/>
    <property type="match status" value="2"/>
</dbReference>
<dbReference type="PANTHER" id="PTHR10253">
    <property type="entry name" value="POLYCOMB PROTEIN"/>
    <property type="match status" value="1"/>
</dbReference>
<name>A0AA38PH82_9AGAR</name>
<keyword evidence="3" id="KW-0677">Repeat</keyword>
<feature type="region of interest" description="Disordered" evidence="7">
    <location>
        <begin position="319"/>
        <end position="343"/>
    </location>
</feature>
<feature type="repeat" description="WD" evidence="6">
    <location>
        <begin position="240"/>
        <end position="271"/>
    </location>
</feature>
<evidence type="ECO:0000256" key="4">
    <source>
        <dbReference type="ARBA" id="ARBA00023015"/>
    </source>
</evidence>
<dbReference type="InterPro" id="IPR015943">
    <property type="entry name" value="WD40/YVTN_repeat-like_dom_sf"/>
</dbReference>
<proteinExistence type="inferred from homology"/>
<comment type="caution">
    <text evidence="8">The sequence shown here is derived from an EMBL/GenBank/DDBJ whole genome shotgun (WGS) entry which is preliminary data.</text>
</comment>
<dbReference type="InterPro" id="IPR036322">
    <property type="entry name" value="WD40_repeat_dom_sf"/>
</dbReference>